<feature type="compositionally biased region" description="Low complexity" evidence="1">
    <location>
        <begin position="93"/>
        <end position="112"/>
    </location>
</feature>
<proteinExistence type="predicted"/>
<dbReference type="EMBL" id="PYDT01000009">
    <property type="protein sequence ID" value="THU50556.1"/>
    <property type="molecule type" value="Genomic_DNA"/>
</dbReference>
<reference evidence="2 3" key="1">
    <citation type="journal article" date="2019" name="Nat. Plants">
        <title>Genome sequencing of Musa balbisiana reveals subgenome evolution and function divergence in polyploid bananas.</title>
        <authorList>
            <person name="Yao X."/>
        </authorList>
    </citation>
    <scope>NUCLEOTIDE SEQUENCE [LARGE SCALE GENOMIC DNA]</scope>
    <source>
        <strain evidence="3">cv. DH-PKW</strain>
        <tissue evidence="2">Leaves</tissue>
    </source>
</reference>
<evidence type="ECO:0000313" key="2">
    <source>
        <dbReference type="EMBL" id="THU50556.1"/>
    </source>
</evidence>
<protein>
    <submittedName>
        <fullName evidence="2">Uncharacterized protein</fullName>
    </submittedName>
</protein>
<dbReference type="AlphaFoldDB" id="A0A4V4H425"/>
<feature type="region of interest" description="Disordered" evidence="1">
    <location>
        <begin position="90"/>
        <end position="135"/>
    </location>
</feature>
<dbReference type="Proteomes" id="UP000317650">
    <property type="component" value="Chromosome 6"/>
</dbReference>
<keyword evidence="3" id="KW-1185">Reference proteome</keyword>
<name>A0A4V4H425_MUSBA</name>
<evidence type="ECO:0000256" key="1">
    <source>
        <dbReference type="SAM" id="MobiDB-lite"/>
    </source>
</evidence>
<evidence type="ECO:0000313" key="3">
    <source>
        <dbReference type="Proteomes" id="UP000317650"/>
    </source>
</evidence>
<comment type="caution">
    <text evidence="2">The sequence shown here is derived from an EMBL/GenBank/DDBJ whole genome shotgun (WGS) entry which is preliminary data.</text>
</comment>
<sequence>MQVGAPSENFKMLTTFRQLKQSRAMNHHRSPPDGGSTRKPDMFPSPHRQVSSPLGLMRYGSAPGSFLSGVADSVIGGEAAAGFTRRLFPGESPSPASESSCKSAASAAAPSSRDLENCRGRKAAPSMVADPSSSCPKGGDGNLLLRHSSSPANFFSHLMLDNGQRSPPPPPATLFAFPFPHVESEDSRNRFSRPSCLSKTNGQWWF</sequence>
<accession>A0A4V4H425</accession>
<gene>
    <name evidence="2" type="ORF">C4D60_Mb06t21490</name>
</gene>
<organism evidence="2 3">
    <name type="scientific">Musa balbisiana</name>
    <name type="common">Banana</name>
    <dbReference type="NCBI Taxonomy" id="52838"/>
    <lineage>
        <taxon>Eukaryota</taxon>
        <taxon>Viridiplantae</taxon>
        <taxon>Streptophyta</taxon>
        <taxon>Embryophyta</taxon>
        <taxon>Tracheophyta</taxon>
        <taxon>Spermatophyta</taxon>
        <taxon>Magnoliopsida</taxon>
        <taxon>Liliopsida</taxon>
        <taxon>Zingiberales</taxon>
        <taxon>Musaceae</taxon>
        <taxon>Musa</taxon>
    </lineage>
</organism>
<feature type="region of interest" description="Disordered" evidence="1">
    <location>
        <begin position="19"/>
        <end position="54"/>
    </location>
</feature>